<dbReference type="AlphaFoldDB" id="A0A162KBG9"/>
<feature type="signal peptide" evidence="1">
    <location>
        <begin position="1"/>
        <end position="23"/>
    </location>
</feature>
<accession>A0A162KBG9</accession>
<proteinExistence type="predicted"/>
<evidence type="ECO:0000259" key="2">
    <source>
        <dbReference type="Pfam" id="PF07833"/>
    </source>
</evidence>
<comment type="caution">
    <text evidence="3">The sequence shown here is derived from an EMBL/GenBank/DDBJ whole genome shotgun (WGS) entry which is preliminary data.</text>
</comment>
<keyword evidence="4" id="KW-1185">Reference proteome</keyword>
<dbReference type="OrthoDB" id="9778320at2"/>
<feature type="domain" description="Copper amine oxidase-like N-terminal" evidence="2">
    <location>
        <begin position="31"/>
        <end position="134"/>
    </location>
</feature>
<dbReference type="InterPro" id="IPR036582">
    <property type="entry name" value="Mao_N_sf"/>
</dbReference>
<name>A0A162KBG9_9BACL</name>
<reference evidence="3 4" key="1">
    <citation type="submission" date="2016-03" db="EMBL/GenBank/DDBJ databases">
        <title>Draft genome sequence of Paenibacillus antarcticus CECT 5836.</title>
        <authorList>
            <person name="Shin S.-K."/>
            <person name="Yi H."/>
        </authorList>
    </citation>
    <scope>NUCLEOTIDE SEQUENCE [LARGE SCALE GENOMIC DNA]</scope>
    <source>
        <strain evidence="3 4">CECT 5836</strain>
    </source>
</reference>
<organism evidence="3 4">
    <name type="scientific">Paenibacillus antarcticus</name>
    <dbReference type="NCBI Taxonomy" id="253703"/>
    <lineage>
        <taxon>Bacteria</taxon>
        <taxon>Bacillati</taxon>
        <taxon>Bacillota</taxon>
        <taxon>Bacilli</taxon>
        <taxon>Bacillales</taxon>
        <taxon>Paenibacillaceae</taxon>
        <taxon>Paenibacillus</taxon>
    </lineage>
</organism>
<dbReference type="Pfam" id="PF07833">
    <property type="entry name" value="Cu_amine_oxidN1"/>
    <property type="match status" value="1"/>
</dbReference>
<sequence>MKKIILSTALALSLIAASVPVHAAESHPIIMDGVAITSDVQTEMKNGRTMVPLRVISENLEAVVDWSGSEVTITRDDMKITLQLNSNTAVKDGKTLELDVQPYIQNNRTLVPLRFLAETFGCTVNYSNGTVTVVTAPLMINGVKVTTLQYEYHMIIGGYRQQFSGKRYNEEIYALFESNKGAKVDAPTNYGWYENWDTLGWNTKTGQYDFLDAAGNSVQRFDPYILSDPSGLNGFTEEQLADYPKALIFDAVEGQWYKFSETALDSIAKLMKTAEQNGLMKSTEM</sequence>
<dbReference type="RefSeq" id="WP_068651757.1">
    <property type="nucleotide sequence ID" value="NZ_CP043611.1"/>
</dbReference>
<gene>
    <name evidence="3" type="ORF">PBAT_18730</name>
</gene>
<dbReference type="InterPro" id="IPR012854">
    <property type="entry name" value="Cu_amine_oxidase-like_N"/>
</dbReference>
<feature type="chain" id="PRO_5007836456" evidence="1">
    <location>
        <begin position="24"/>
        <end position="285"/>
    </location>
</feature>
<keyword evidence="1" id="KW-0732">Signal</keyword>
<dbReference type="EMBL" id="LVJI01000029">
    <property type="protein sequence ID" value="OAB43338.1"/>
    <property type="molecule type" value="Genomic_DNA"/>
</dbReference>
<evidence type="ECO:0000313" key="4">
    <source>
        <dbReference type="Proteomes" id="UP000077355"/>
    </source>
</evidence>
<dbReference type="SUPFAM" id="SSF55383">
    <property type="entry name" value="Copper amine oxidase, domain N"/>
    <property type="match status" value="2"/>
</dbReference>
<dbReference type="Proteomes" id="UP000077355">
    <property type="component" value="Unassembled WGS sequence"/>
</dbReference>
<evidence type="ECO:0000256" key="1">
    <source>
        <dbReference type="SAM" id="SignalP"/>
    </source>
</evidence>
<protein>
    <submittedName>
        <fullName evidence="3">Copper amine oxidase</fullName>
    </submittedName>
</protein>
<evidence type="ECO:0000313" key="3">
    <source>
        <dbReference type="EMBL" id="OAB43338.1"/>
    </source>
</evidence>
<dbReference type="Gene3D" id="3.30.457.10">
    <property type="entry name" value="Copper amine oxidase-like, N-terminal domain"/>
    <property type="match status" value="1"/>
</dbReference>